<keyword evidence="2" id="KW-0285">Flavoprotein</keyword>
<dbReference type="Pfam" id="PF05199">
    <property type="entry name" value="GMC_oxred_C"/>
    <property type="match status" value="1"/>
</dbReference>
<comment type="similarity">
    <text evidence="1">Belongs to the GMC oxidoreductase family.</text>
</comment>
<feature type="domain" description="FAD-dependent oxidoreductase 2 FAD-binding" evidence="6">
    <location>
        <begin position="10"/>
        <end position="45"/>
    </location>
</feature>
<dbReference type="InterPro" id="IPR036188">
    <property type="entry name" value="FAD/NAD-bd_sf"/>
</dbReference>
<dbReference type="EMBL" id="JAMFMB010000020">
    <property type="protein sequence ID" value="MCL6284950.1"/>
    <property type="molecule type" value="Genomic_DNA"/>
</dbReference>
<evidence type="ECO:0000259" key="6">
    <source>
        <dbReference type="Pfam" id="PF00890"/>
    </source>
</evidence>
<accession>A0ABT0Q509</accession>
<dbReference type="SUPFAM" id="SSF51905">
    <property type="entry name" value="FAD/NAD(P)-binding domain"/>
    <property type="match status" value="1"/>
</dbReference>
<evidence type="ECO:0000313" key="9">
    <source>
        <dbReference type="Proteomes" id="UP001203880"/>
    </source>
</evidence>
<evidence type="ECO:0000259" key="7">
    <source>
        <dbReference type="Pfam" id="PF05199"/>
    </source>
</evidence>
<dbReference type="PANTHER" id="PTHR46056">
    <property type="entry name" value="LONG-CHAIN-ALCOHOL OXIDASE"/>
    <property type="match status" value="1"/>
</dbReference>
<dbReference type="Gene3D" id="3.50.50.60">
    <property type="entry name" value="FAD/NAD(P)-binding domain"/>
    <property type="match status" value="2"/>
</dbReference>
<evidence type="ECO:0000256" key="1">
    <source>
        <dbReference type="ARBA" id="ARBA00010790"/>
    </source>
</evidence>
<evidence type="ECO:0000256" key="3">
    <source>
        <dbReference type="ARBA" id="ARBA00022827"/>
    </source>
</evidence>
<gene>
    <name evidence="8" type="ORF">M3P21_15565</name>
</gene>
<protein>
    <submittedName>
        <fullName evidence="8">GMC family oxidoreductase</fullName>
    </submittedName>
</protein>
<comment type="caution">
    <text evidence="8">The sequence shown here is derived from an EMBL/GenBank/DDBJ whole genome shotgun (WGS) entry which is preliminary data.</text>
</comment>
<proteinExistence type="inferred from homology"/>
<evidence type="ECO:0000259" key="5">
    <source>
        <dbReference type="Pfam" id="PF00732"/>
    </source>
</evidence>
<dbReference type="Pfam" id="PF00732">
    <property type="entry name" value="GMC_oxred_N"/>
    <property type="match status" value="1"/>
</dbReference>
<dbReference type="InterPro" id="IPR000172">
    <property type="entry name" value="GMC_OxRdtase_N"/>
</dbReference>
<feature type="domain" description="Glucose-methanol-choline oxidoreductase N-terminal" evidence="5">
    <location>
        <begin position="159"/>
        <end position="303"/>
    </location>
</feature>
<name>A0ABT0Q509_9RHOB</name>
<keyword evidence="4" id="KW-0560">Oxidoreductase</keyword>
<dbReference type="InterPro" id="IPR007867">
    <property type="entry name" value="GMC_OxRtase_C"/>
</dbReference>
<evidence type="ECO:0000256" key="4">
    <source>
        <dbReference type="ARBA" id="ARBA00023002"/>
    </source>
</evidence>
<feature type="domain" description="Glucose-methanol-choline oxidoreductase C-terminal" evidence="7">
    <location>
        <begin position="400"/>
        <end position="509"/>
    </location>
</feature>
<evidence type="ECO:0000313" key="8">
    <source>
        <dbReference type="EMBL" id="MCL6284950.1"/>
    </source>
</evidence>
<dbReference type="InterPro" id="IPR003953">
    <property type="entry name" value="FAD-dep_OxRdtase_2_FAD-bd"/>
</dbReference>
<keyword evidence="3" id="KW-0274">FAD</keyword>
<reference evidence="8" key="1">
    <citation type="submission" date="2022-05" db="EMBL/GenBank/DDBJ databases">
        <authorList>
            <person name="Park J.-S."/>
        </authorList>
    </citation>
    <scope>NUCLEOTIDE SEQUENCE</scope>
    <source>
        <strain evidence="8">2012CJ41-6</strain>
    </source>
</reference>
<keyword evidence="9" id="KW-1185">Reference proteome</keyword>
<evidence type="ECO:0000256" key="2">
    <source>
        <dbReference type="ARBA" id="ARBA00022630"/>
    </source>
</evidence>
<dbReference type="PANTHER" id="PTHR46056:SF12">
    <property type="entry name" value="LONG-CHAIN-ALCOHOL OXIDASE"/>
    <property type="match status" value="1"/>
</dbReference>
<dbReference type="Proteomes" id="UP001203880">
    <property type="component" value="Unassembled WGS sequence"/>
</dbReference>
<dbReference type="RefSeq" id="WP_249711289.1">
    <property type="nucleotide sequence ID" value="NZ_JAMFMB010000020.1"/>
</dbReference>
<sequence>MTDHTHDPVDVVIAGSGIAGSTMAAELAEAGFSVLVLEAGPERKLSEMVSSQIWSRRLRWAGPEVIETGDLVGAANFAMGWGTGGAGLHWYANWYRLHPDDFRVNTLHGKSLDWPITYDDLRPWYDHAQTYFGVSGDAKADQWSPQSDPYPMPPLPLSRQSQALKKGFDAVGLALVPNSLAVNSQSYDGRAGCILDGWCDAGCPIGALANPLVLQWPKAFKAGAKLRHHAYVSKITTDPSGKRATGVEYLDEQGARHVQPAAIVIPACHTIWNARLLLLSANDQHPDGLGNGSGLLGRHFTSHALTTIHGLFPDETEPYRGVTGANTLCLEGYDDKTPAKGAFGSRAWLAAQATKPNDLLGLALARPELYGAALDDYMRRAARHYGNMTVLCEETSIPENRIELDSQKDRFGLPAAKVTNTLPKDNAARSDLARAEGLKIFKAAGVSAPWAGQRAPMHMMGGTIMGDDPATSVTNSFGQTHDVENLFLAGASLFPTPGAVNPTATLAALVFRTAKHISDNRAALLR</sequence>
<organism evidence="8 9">
    <name type="scientific">Ruegeria spongiae</name>
    <dbReference type="NCBI Taxonomy" id="2942209"/>
    <lineage>
        <taxon>Bacteria</taxon>
        <taxon>Pseudomonadati</taxon>
        <taxon>Pseudomonadota</taxon>
        <taxon>Alphaproteobacteria</taxon>
        <taxon>Rhodobacterales</taxon>
        <taxon>Roseobacteraceae</taxon>
        <taxon>Ruegeria</taxon>
    </lineage>
</organism>
<dbReference type="Pfam" id="PF00890">
    <property type="entry name" value="FAD_binding_2"/>
    <property type="match status" value="1"/>
</dbReference>